<reference evidence="2" key="1">
    <citation type="journal article" date="2020" name="mSystems">
        <title>Genome- and Community-Level Interaction Insights into Carbon Utilization and Element Cycling Functions of Hydrothermarchaeota in Hydrothermal Sediment.</title>
        <authorList>
            <person name="Zhou Z."/>
            <person name="Liu Y."/>
            <person name="Xu W."/>
            <person name="Pan J."/>
            <person name="Luo Z.H."/>
            <person name="Li M."/>
        </authorList>
    </citation>
    <scope>NUCLEOTIDE SEQUENCE [LARGE SCALE GENOMIC DNA]</scope>
    <source>
        <strain evidence="2">SpSt-605</strain>
    </source>
</reference>
<dbReference type="InterPro" id="IPR019301">
    <property type="entry name" value="Flagellar_prot_FlgJ_N"/>
</dbReference>
<evidence type="ECO:0000313" key="2">
    <source>
        <dbReference type="EMBL" id="HGV55048.1"/>
    </source>
</evidence>
<feature type="domain" description="Flagellar protein FlgJ N-terminal" evidence="1">
    <location>
        <begin position="49"/>
        <end position="89"/>
    </location>
</feature>
<comment type="caution">
    <text evidence="2">The sequence shown here is derived from an EMBL/GenBank/DDBJ whole genome shotgun (WGS) entry which is preliminary data.</text>
</comment>
<gene>
    <name evidence="2" type="ORF">ENT73_03030</name>
</gene>
<evidence type="ECO:0000259" key="1">
    <source>
        <dbReference type="Pfam" id="PF10135"/>
    </source>
</evidence>
<dbReference type="EMBL" id="DSZU01000050">
    <property type="protein sequence ID" value="HGV55048.1"/>
    <property type="molecule type" value="Genomic_DNA"/>
</dbReference>
<accession>A0A832GLB4</accession>
<dbReference type="Pfam" id="PF10135">
    <property type="entry name" value="Rod-binding"/>
    <property type="match status" value="1"/>
</dbReference>
<organism evidence="2">
    <name type="scientific">Caldimicrobium thiodismutans</name>
    <dbReference type="NCBI Taxonomy" id="1653476"/>
    <lineage>
        <taxon>Bacteria</taxon>
        <taxon>Pseudomonadati</taxon>
        <taxon>Thermodesulfobacteriota</taxon>
        <taxon>Thermodesulfobacteria</taxon>
        <taxon>Thermodesulfobacteriales</taxon>
        <taxon>Thermodesulfobacteriaceae</taxon>
        <taxon>Caldimicrobium</taxon>
    </lineage>
</organism>
<dbReference type="AlphaFoldDB" id="A0A832GLB4"/>
<protein>
    <recommendedName>
        <fullName evidence="1">Flagellar protein FlgJ N-terminal domain-containing protein</fullName>
    </recommendedName>
</protein>
<proteinExistence type="predicted"/>
<sequence>MENYGLNFQSLQNIKVLAQRDPKLALKKLTAEFESLLWYEILKGLDRTTMKSGFFPESMEKRIFQEYLYQEIARKVSGKRGSLAEYLYQNLEKTPYFKQKGQTAENK</sequence>
<name>A0A832GLB4_9BACT</name>